<dbReference type="Pfam" id="PF05014">
    <property type="entry name" value="Nuc_deoxyrib_tr"/>
    <property type="match status" value="1"/>
</dbReference>
<dbReference type="KEGG" id="cid:P73_3768"/>
<reference evidence="2 3" key="1">
    <citation type="journal article" date="2014" name="Int. J. Syst. Evol. Microbiol.">
        <title>Celeribacter indicus sp. nov., a polycyclic aromatic hydrocarbon-degrading bacterium from deep-sea sediment and reclassification of Huaishuia halophila as Celeribacter halophilus comb. nov.</title>
        <authorList>
            <person name="Lai Q."/>
            <person name="Cao J."/>
            <person name="Yuan J."/>
            <person name="Li F."/>
            <person name="Shao Z."/>
        </authorList>
    </citation>
    <scope>NUCLEOTIDE SEQUENCE [LARGE SCALE GENOMIC DNA]</scope>
    <source>
        <strain evidence="2">P73</strain>
    </source>
</reference>
<dbReference type="GO" id="GO:0016740">
    <property type="term" value="F:transferase activity"/>
    <property type="evidence" value="ECO:0007669"/>
    <property type="project" value="UniProtKB-KW"/>
</dbReference>
<dbReference type="SUPFAM" id="SSF53613">
    <property type="entry name" value="Ribokinase-like"/>
    <property type="match status" value="1"/>
</dbReference>
<gene>
    <name evidence="2" type="ORF">P73_3768</name>
</gene>
<organism evidence="2 3">
    <name type="scientific">Celeribacter indicus</name>
    <dbReference type="NCBI Taxonomy" id="1208324"/>
    <lineage>
        <taxon>Bacteria</taxon>
        <taxon>Pseudomonadati</taxon>
        <taxon>Pseudomonadota</taxon>
        <taxon>Alphaproteobacteria</taxon>
        <taxon>Rhodobacterales</taxon>
        <taxon>Roseobacteraceae</taxon>
        <taxon>Celeribacter</taxon>
    </lineage>
</organism>
<proteinExistence type="predicted"/>
<dbReference type="InterPro" id="IPR011611">
    <property type="entry name" value="PfkB_dom"/>
</dbReference>
<evidence type="ECO:0000259" key="1">
    <source>
        <dbReference type="Pfam" id="PF00294"/>
    </source>
</evidence>
<dbReference type="HOGENOM" id="CLU_057110_0_0_5"/>
<dbReference type="InterPro" id="IPR007710">
    <property type="entry name" value="Nucleoside_deoxyribTrfase"/>
</dbReference>
<dbReference type="EMBL" id="CP004393">
    <property type="protein sequence ID" value="AJE48483.1"/>
    <property type="molecule type" value="Genomic_DNA"/>
</dbReference>
<keyword evidence="2" id="KW-0808">Transferase</keyword>
<evidence type="ECO:0000313" key="2">
    <source>
        <dbReference type="EMBL" id="AJE48483.1"/>
    </source>
</evidence>
<dbReference type="Gene3D" id="3.40.50.450">
    <property type="match status" value="1"/>
</dbReference>
<dbReference type="SUPFAM" id="SSF52309">
    <property type="entry name" value="N-(deoxy)ribosyltransferase-like"/>
    <property type="match status" value="1"/>
</dbReference>
<accession>A0A0B5DYF6</accession>
<feature type="domain" description="Carbohydrate kinase PfkB" evidence="1">
    <location>
        <begin position="63"/>
        <end position="142"/>
    </location>
</feature>
<name>A0A0B5DYF6_9RHOB</name>
<evidence type="ECO:0000313" key="3">
    <source>
        <dbReference type="Proteomes" id="UP000031521"/>
    </source>
</evidence>
<dbReference type="Gene3D" id="3.40.1190.20">
    <property type="match status" value="1"/>
</dbReference>
<dbReference type="Pfam" id="PF00294">
    <property type="entry name" value="PfkB"/>
    <property type="match status" value="1"/>
</dbReference>
<dbReference type="InterPro" id="IPR029056">
    <property type="entry name" value="Ribokinase-like"/>
</dbReference>
<sequence>MMEGDVVVRAHSCVFDPQSHNNPEKFRANGSGAERLAIVLNNSEVLHYGEAPNEADAIRNISLESPDCTVLVKAGADGCRIYEGSELKGTVPPYWSERVYKIGTGDVFSAAFATQWALEGRSALDAADTASRCVSQYAETRTPTANAEGPERRALHQTQEGLVYVAGPIFTMAEIWLINEACDAFARLGMPIFSPYHEVGYGMPSEVVPADIKGLDRASAVFAILDGCDAGTLFEVGYAARCGIPVIAFSQNPKSSDLTMLTGSPNCFITDDFTTAIYHATWLARQ</sequence>
<dbReference type="AlphaFoldDB" id="A0A0B5DYF6"/>
<dbReference type="STRING" id="1208324.P73_3768"/>
<keyword evidence="3" id="KW-1185">Reference proteome</keyword>
<protein>
    <submittedName>
        <fullName evidence="2">Nucleoside 2-deoxyribosyltransferase family protein</fullName>
    </submittedName>
</protein>
<dbReference type="Proteomes" id="UP000031521">
    <property type="component" value="Chromosome"/>
</dbReference>